<organism evidence="2 3">
    <name type="scientific">Didymella exigua CBS 183.55</name>
    <dbReference type="NCBI Taxonomy" id="1150837"/>
    <lineage>
        <taxon>Eukaryota</taxon>
        <taxon>Fungi</taxon>
        <taxon>Dikarya</taxon>
        <taxon>Ascomycota</taxon>
        <taxon>Pezizomycotina</taxon>
        <taxon>Dothideomycetes</taxon>
        <taxon>Pleosporomycetidae</taxon>
        <taxon>Pleosporales</taxon>
        <taxon>Pleosporineae</taxon>
        <taxon>Didymellaceae</taxon>
        <taxon>Didymella</taxon>
    </lineage>
</organism>
<name>A0A6A5R599_9PLEO</name>
<evidence type="ECO:0000313" key="2">
    <source>
        <dbReference type="EMBL" id="KAF1922328.1"/>
    </source>
</evidence>
<dbReference type="AlphaFoldDB" id="A0A6A5R599"/>
<dbReference type="GeneID" id="54344775"/>
<dbReference type="EMBL" id="ML979035">
    <property type="protein sequence ID" value="KAF1922328.1"/>
    <property type="molecule type" value="Genomic_DNA"/>
</dbReference>
<evidence type="ECO:0000256" key="1">
    <source>
        <dbReference type="SAM" id="MobiDB-lite"/>
    </source>
</evidence>
<accession>A0A6A5R599</accession>
<gene>
    <name evidence="2" type="ORF">M421DRAFT_10656</name>
</gene>
<reference evidence="2" key="1">
    <citation type="journal article" date="2020" name="Stud. Mycol.">
        <title>101 Dothideomycetes genomes: a test case for predicting lifestyles and emergence of pathogens.</title>
        <authorList>
            <person name="Haridas S."/>
            <person name="Albert R."/>
            <person name="Binder M."/>
            <person name="Bloem J."/>
            <person name="Labutti K."/>
            <person name="Salamov A."/>
            <person name="Andreopoulos B."/>
            <person name="Baker S."/>
            <person name="Barry K."/>
            <person name="Bills G."/>
            <person name="Bluhm B."/>
            <person name="Cannon C."/>
            <person name="Castanera R."/>
            <person name="Culley D."/>
            <person name="Daum C."/>
            <person name="Ezra D."/>
            <person name="Gonzalez J."/>
            <person name="Henrissat B."/>
            <person name="Kuo A."/>
            <person name="Liang C."/>
            <person name="Lipzen A."/>
            <person name="Lutzoni F."/>
            <person name="Magnuson J."/>
            <person name="Mondo S."/>
            <person name="Nolan M."/>
            <person name="Ohm R."/>
            <person name="Pangilinan J."/>
            <person name="Park H.-J."/>
            <person name="Ramirez L."/>
            <person name="Alfaro M."/>
            <person name="Sun H."/>
            <person name="Tritt A."/>
            <person name="Yoshinaga Y."/>
            <person name="Zwiers L.-H."/>
            <person name="Turgeon B."/>
            <person name="Goodwin S."/>
            <person name="Spatafora J."/>
            <person name="Crous P."/>
            <person name="Grigoriev I."/>
        </authorList>
    </citation>
    <scope>NUCLEOTIDE SEQUENCE</scope>
    <source>
        <strain evidence="2">CBS 183.55</strain>
    </source>
</reference>
<protein>
    <submittedName>
        <fullName evidence="2">Uncharacterized protein</fullName>
    </submittedName>
</protein>
<keyword evidence="3" id="KW-1185">Reference proteome</keyword>
<proteinExistence type="predicted"/>
<dbReference type="Proteomes" id="UP000800082">
    <property type="component" value="Unassembled WGS sequence"/>
</dbReference>
<evidence type="ECO:0000313" key="3">
    <source>
        <dbReference type="Proteomes" id="UP000800082"/>
    </source>
</evidence>
<sequence>MHVALELKDQELQGLKTALERGAIFWDPSSVARAKTRMKDIEKQAIADDAAKADWKQVQHNNKILKEKDKVKRQEKAALRREKAA</sequence>
<feature type="region of interest" description="Disordered" evidence="1">
    <location>
        <begin position="64"/>
        <end position="85"/>
    </location>
</feature>
<dbReference type="RefSeq" id="XP_033442581.1">
    <property type="nucleotide sequence ID" value="XM_033587129.1"/>
</dbReference>